<dbReference type="AlphaFoldDB" id="A0A516GGI9"/>
<dbReference type="KEGG" id="dpm:FNV33_00705"/>
<name>A0A516GGI9_9LACT</name>
<evidence type="ECO:0000313" key="1">
    <source>
        <dbReference type="EMBL" id="QDO90646.1"/>
    </source>
</evidence>
<gene>
    <name evidence="1" type="ORF">FNV33_00705</name>
</gene>
<evidence type="ECO:0000313" key="2">
    <source>
        <dbReference type="Proteomes" id="UP000315953"/>
    </source>
</evidence>
<dbReference type="Proteomes" id="UP000315953">
    <property type="component" value="Chromosome"/>
</dbReference>
<protein>
    <submittedName>
        <fullName evidence="1">Bacteriocin</fullName>
    </submittedName>
</protein>
<proteinExistence type="predicted"/>
<dbReference type="NCBIfam" id="TIGR01847">
    <property type="entry name" value="bacteriocin_sig"/>
    <property type="match status" value="1"/>
</dbReference>
<accession>A0A516GGI9</accession>
<dbReference type="EMBL" id="CP041626">
    <property type="protein sequence ID" value="QDO90646.1"/>
    <property type="molecule type" value="Genomic_DNA"/>
</dbReference>
<sequence>MKKLTTKQLKNILGGQHHRNSDSWVGLRCLFNLRKNC</sequence>
<reference evidence="1 2" key="1">
    <citation type="submission" date="2019-07" db="EMBL/GenBank/DDBJ databases">
        <title>Genome assembly of a nasal isolate of Dolosigranulum pigrum from a chronic sinusitis patient.</title>
        <authorList>
            <person name="Baig S."/>
            <person name="Overballe-Petersen S."/>
            <person name="Kaspar U."/>
            <person name="Rendboe A."/>
            <person name="de Man T."/>
            <person name="Liu C."/>
            <person name="Price L.B."/>
            <person name="Stegger M."/>
            <person name="Becker K."/>
            <person name="Skytt Andersen P."/>
        </authorList>
    </citation>
    <scope>NUCLEOTIDE SEQUENCE [LARGE SCALE GENOMIC DNA]</scope>
    <source>
        <strain evidence="1 2">83VPs-KB5</strain>
    </source>
</reference>
<organism evidence="1 2">
    <name type="scientific">Dolosigranulum pigrum</name>
    <dbReference type="NCBI Taxonomy" id="29394"/>
    <lineage>
        <taxon>Bacteria</taxon>
        <taxon>Bacillati</taxon>
        <taxon>Bacillota</taxon>
        <taxon>Bacilli</taxon>
        <taxon>Lactobacillales</taxon>
        <taxon>Carnobacteriaceae</taxon>
        <taxon>Dolosigranulum</taxon>
    </lineage>
</organism>
<dbReference type="InterPro" id="IPR010133">
    <property type="entry name" value="Bacteriocin_signal_seq"/>
</dbReference>